<proteinExistence type="predicted"/>
<dbReference type="EMBL" id="DNAN01000686">
    <property type="protein sequence ID" value="HAW77928.1"/>
    <property type="molecule type" value="Genomic_DNA"/>
</dbReference>
<dbReference type="AlphaFoldDB" id="A0A350P9G1"/>
<dbReference type="Proteomes" id="UP000263517">
    <property type="component" value="Unassembled WGS sequence"/>
</dbReference>
<organism evidence="1 2">
    <name type="scientific">Alteromonas australica</name>
    <dbReference type="NCBI Taxonomy" id="589873"/>
    <lineage>
        <taxon>Bacteria</taxon>
        <taxon>Pseudomonadati</taxon>
        <taxon>Pseudomonadota</taxon>
        <taxon>Gammaproteobacteria</taxon>
        <taxon>Alteromonadales</taxon>
        <taxon>Alteromonadaceae</taxon>
        <taxon>Alteromonas/Salinimonas group</taxon>
        <taxon>Alteromonas</taxon>
    </lineage>
</organism>
<name>A0A350P9G1_9ALTE</name>
<comment type="caution">
    <text evidence="1">The sequence shown here is derived from an EMBL/GenBank/DDBJ whole genome shotgun (WGS) entry which is preliminary data.</text>
</comment>
<accession>A0A350P9G1</accession>
<protein>
    <submittedName>
        <fullName evidence="1">Uncharacterized protein</fullName>
    </submittedName>
</protein>
<evidence type="ECO:0000313" key="1">
    <source>
        <dbReference type="EMBL" id="HAW77928.1"/>
    </source>
</evidence>
<sequence>MAIATKTQYWTSRMNGTNPASLGGTFNDSWTVSGSGGAASGEYWRITSNGYWYQTPTTSDYTIVAALKFPNTGALPSNGTVLMRLDNADYRVEVRAKGNSSTLDLVGATTVTTPDLDLAMADDNPVAVILRLTLDASGNAKLYMREIIEDDDGATHYLSVTGSSGSGKDARWGNSSGTVDWGSVYFTNAGAFSPDELLTSDFAQDVLARMGLGIVEQIKNSTRMYLKTQVDNSSIIYGYDLSMDMLNRLSPPTVHVMVKDLGSPEFESLGGAKITQNYDVMIFVTTKGTNYENAYRLGLNIIGEIFDELYTNTGVEGTTDSIISYLAEFSPRMDNDDFVCVHRMELTYMRRIDMRHR</sequence>
<gene>
    <name evidence="1" type="ORF">DCW74_19600</name>
</gene>
<reference evidence="1 2" key="1">
    <citation type="journal article" date="2018" name="Nat. Biotechnol.">
        <title>A standardized bacterial taxonomy based on genome phylogeny substantially revises the tree of life.</title>
        <authorList>
            <person name="Parks D.H."/>
            <person name="Chuvochina M."/>
            <person name="Waite D.W."/>
            <person name="Rinke C."/>
            <person name="Skarshewski A."/>
            <person name="Chaumeil P.A."/>
            <person name="Hugenholtz P."/>
        </authorList>
    </citation>
    <scope>NUCLEOTIDE SEQUENCE [LARGE SCALE GENOMIC DNA]</scope>
    <source>
        <strain evidence="1">UBA11978</strain>
    </source>
</reference>
<evidence type="ECO:0000313" key="2">
    <source>
        <dbReference type="Proteomes" id="UP000263517"/>
    </source>
</evidence>